<dbReference type="Proteomes" id="UP000250321">
    <property type="component" value="Unassembled WGS sequence"/>
</dbReference>
<gene>
    <name evidence="1" type="ORF">Pyn_34972</name>
</gene>
<proteinExistence type="predicted"/>
<dbReference type="EMBL" id="PJQY01003384">
    <property type="protein sequence ID" value="PQM37871.1"/>
    <property type="molecule type" value="Genomic_DNA"/>
</dbReference>
<name>A0A314UKK2_PRUYE</name>
<keyword evidence="2" id="KW-1185">Reference proteome</keyword>
<reference evidence="1 2" key="1">
    <citation type="submission" date="2018-02" db="EMBL/GenBank/DDBJ databases">
        <title>Draft genome of wild Prunus yedoensis var. nudiflora.</title>
        <authorList>
            <person name="Baek S."/>
            <person name="Kim J.-H."/>
            <person name="Choi K."/>
            <person name="Kim G.-B."/>
            <person name="Cho A."/>
            <person name="Jang H."/>
            <person name="Shin C.-H."/>
            <person name="Yu H.-J."/>
            <person name="Mun J.-H."/>
        </authorList>
    </citation>
    <scope>NUCLEOTIDE SEQUENCE [LARGE SCALE GENOMIC DNA]</scope>
    <source>
        <strain evidence="2">cv. Jeju island</strain>
        <tissue evidence="1">Leaf</tissue>
    </source>
</reference>
<sequence>MDSKGWTPSIPSEVIDNWGIKCAGQSAHLMPQARRAGHHCLGRRFILSEETTASGLLTRLCAC</sequence>
<organism evidence="1 2">
    <name type="scientific">Prunus yedoensis var. nudiflora</name>
    <dbReference type="NCBI Taxonomy" id="2094558"/>
    <lineage>
        <taxon>Eukaryota</taxon>
        <taxon>Viridiplantae</taxon>
        <taxon>Streptophyta</taxon>
        <taxon>Embryophyta</taxon>
        <taxon>Tracheophyta</taxon>
        <taxon>Spermatophyta</taxon>
        <taxon>Magnoliopsida</taxon>
        <taxon>eudicotyledons</taxon>
        <taxon>Gunneridae</taxon>
        <taxon>Pentapetalae</taxon>
        <taxon>rosids</taxon>
        <taxon>fabids</taxon>
        <taxon>Rosales</taxon>
        <taxon>Rosaceae</taxon>
        <taxon>Amygdaloideae</taxon>
        <taxon>Amygdaleae</taxon>
        <taxon>Prunus</taxon>
    </lineage>
</organism>
<evidence type="ECO:0000313" key="1">
    <source>
        <dbReference type="EMBL" id="PQM37871.1"/>
    </source>
</evidence>
<dbReference type="AlphaFoldDB" id="A0A314UKK2"/>
<comment type="caution">
    <text evidence="1">The sequence shown here is derived from an EMBL/GenBank/DDBJ whole genome shotgun (WGS) entry which is preliminary data.</text>
</comment>
<protein>
    <submittedName>
        <fullName evidence="1">Uncharacterized protein</fullName>
    </submittedName>
</protein>
<evidence type="ECO:0000313" key="2">
    <source>
        <dbReference type="Proteomes" id="UP000250321"/>
    </source>
</evidence>
<accession>A0A314UKK2</accession>